<evidence type="ECO:0000313" key="8">
    <source>
        <dbReference type="EMBL" id="KAG1307458.1"/>
    </source>
</evidence>
<gene>
    <name evidence="8" type="ORF">G6F64_006803</name>
</gene>
<dbReference type="GO" id="GO:0006351">
    <property type="term" value="P:DNA-templated transcription"/>
    <property type="evidence" value="ECO:0007669"/>
    <property type="project" value="InterPro"/>
</dbReference>
<keyword evidence="2" id="KW-0479">Metal-binding</keyword>
<dbReference type="InterPro" id="IPR050815">
    <property type="entry name" value="TF_fung"/>
</dbReference>
<comment type="caution">
    <text evidence="8">The sequence shown here is derived from an EMBL/GenBank/DDBJ whole genome shotgun (WGS) entry which is preliminary data.</text>
</comment>
<feature type="coiled-coil region" evidence="6">
    <location>
        <begin position="48"/>
        <end position="75"/>
    </location>
</feature>
<feature type="domain" description="Xylanolytic transcriptional activator regulatory" evidence="7">
    <location>
        <begin position="323"/>
        <end position="395"/>
    </location>
</feature>
<proteinExistence type="predicted"/>
<dbReference type="Pfam" id="PF04082">
    <property type="entry name" value="Fungal_trans"/>
    <property type="match status" value="1"/>
</dbReference>
<dbReference type="AlphaFoldDB" id="A0A9P6X854"/>
<evidence type="ECO:0000313" key="9">
    <source>
        <dbReference type="Proteomes" id="UP000716291"/>
    </source>
</evidence>
<dbReference type="SMART" id="SM00906">
    <property type="entry name" value="Fungal_trans"/>
    <property type="match status" value="1"/>
</dbReference>
<dbReference type="GO" id="GO:0003677">
    <property type="term" value="F:DNA binding"/>
    <property type="evidence" value="ECO:0007669"/>
    <property type="project" value="InterPro"/>
</dbReference>
<dbReference type="CDD" id="cd12148">
    <property type="entry name" value="fungal_TF_MHR"/>
    <property type="match status" value="1"/>
</dbReference>
<name>A0A9P6X854_RHIOR</name>
<dbReference type="GO" id="GO:0008270">
    <property type="term" value="F:zinc ion binding"/>
    <property type="evidence" value="ECO:0007669"/>
    <property type="project" value="InterPro"/>
</dbReference>
<keyword evidence="3" id="KW-0805">Transcription regulation</keyword>
<evidence type="ECO:0000256" key="3">
    <source>
        <dbReference type="ARBA" id="ARBA00023015"/>
    </source>
</evidence>
<dbReference type="OrthoDB" id="3362851at2759"/>
<sequence length="737" mass="84788">MGSGNASKKIRMTMACERCRCQQAKGERDMIPECSYDGSATQIDLFNLLKLNETVEQLQKRVESIEANMKVLCNNSQYVTSHVKMNQEANEKQRCCEALNKQETQSELSPPNTQWSLSLTPKGLRIDTNIVSFQNLYDILLSGLSQMEIHDSTADSASSHSSSSTDTATILKKKPLWKSRLKTFPLYSSWEPNYPLATNTSYNYPLSKEVMDEMMHIYVACFLCLPCSEPTHSIAARYHNGTLDPLLANAVFAWTARHAAIFHNLFPGRDPNQVGEPFFLEAKSLIKERFTQTSIDTMHSLLIMYIYTIGTVSENKAKVESEAYIYLGLAIRMCLDLKMNEESKSNNVYEQERHRRYFWSLYFLETLGTIHVDKPFSLPPKAAITVKYPTVMAHEEDGEIRYRVEFMIHRFKITRIYRDIIHKTAEEKPLLSHVSAIDKELKEWYAQLPNYFRYEPGDLKKRKWDTPSFREQGCIKLISEYYFSLCQLYSLFFSKSPNEQSPIELLSREICLKAAHTIVELLECWAQLKQDWCHFSLEGLAMVTMFYSNILAQPDDSENEVAKVNLEKIANLLISSPVRHHKHVFSLINHINNLFKELLNVQLDTIHLLSTSVPSQQPIDHRLNRRHRYNNNSVYIGNSNNNHLQPNLYSNNLHFSNVAYTPTLMDDRLLSSNVITFQTSSFSCCNQDVLPTGYNNNSGPTSSSPSLSSQELWMAQVDMEESHPFYDNNGSNSMFYQ</sequence>
<dbReference type="EMBL" id="JAANQT010000943">
    <property type="protein sequence ID" value="KAG1307458.1"/>
    <property type="molecule type" value="Genomic_DNA"/>
</dbReference>
<organism evidence="8 9">
    <name type="scientific">Rhizopus oryzae</name>
    <name type="common">Mucormycosis agent</name>
    <name type="synonym">Rhizopus arrhizus var. delemar</name>
    <dbReference type="NCBI Taxonomy" id="64495"/>
    <lineage>
        <taxon>Eukaryota</taxon>
        <taxon>Fungi</taxon>
        <taxon>Fungi incertae sedis</taxon>
        <taxon>Mucoromycota</taxon>
        <taxon>Mucoromycotina</taxon>
        <taxon>Mucoromycetes</taxon>
        <taxon>Mucorales</taxon>
        <taxon>Mucorineae</taxon>
        <taxon>Rhizopodaceae</taxon>
        <taxon>Rhizopus</taxon>
    </lineage>
</organism>
<evidence type="ECO:0000256" key="5">
    <source>
        <dbReference type="ARBA" id="ARBA00023242"/>
    </source>
</evidence>
<evidence type="ECO:0000256" key="1">
    <source>
        <dbReference type="ARBA" id="ARBA00004123"/>
    </source>
</evidence>
<evidence type="ECO:0000259" key="7">
    <source>
        <dbReference type="SMART" id="SM00906"/>
    </source>
</evidence>
<comment type="subcellular location">
    <subcellularLocation>
        <location evidence="1">Nucleus</location>
    </subcellularLocation>
</comment>
<protein>
    <recommendedName>
        <fullName evidence="7">Xylanolytic transcriptional activator regulatory domain-containing protein</fullName>
    </recommendedName>
</protein>
<keyword evidence="6" id="KW-0175">Coiled coil</keyword>
<keyword evidence="9" id="KW-1185">Reference proteome</keyword>
<reference evidence="8" key="1">
    <citation type="journal article" date="2020" name="Microb. Genom.">
        <title>Genetic diversity of clinical and environmental Mucorales isolates obtained from an investigation of mucormycosis cases among solid organ transplant recipients.</title>
        <authorList>
            <person name="Nguyen M.H."/>
            <person name="Kaul D."/>
            <person name="Muto C."/>
            <person name="Cheng S.J."/>
            <person name="Richter R.A."/>
            <person name="Bruno V.M."/>
            <person name="Liu G."/>
            <person name="Beyhan S."/>
            <person name="Sundermann A.J."/>
            <person name="Mounaud S."/>
            <person name="Pasculle A.W."/>
            <person name="Nierman W.C."/>
            <person name="Driscoll E."/>
            <person name="Cumbie R."/>
            <person name="Clancy C.J."/>
            <person name="Dupont C.L."/>
        </authorList>
    </citation>
    <scope>NUCLEOTIDE SEQUENCE</scope>
    <source>
        <strain evidence="8">GL11</strain>
    </source>
</reference>
<evidence type="ECO:0000256" key="4">
    <source>
        <dbReference type="ARBA" id="ARBA00023163"/>
    </source>
</evidence>
<dbReference type="PANTHER" id="PTHR47338">
    <property type="entry name" value="ZN(II)2CYS6 TRANSCRIPTION FACTOR (EUROFUNG)-RELATED"/>
    <property type="match status" value="1"/>
</dbReference>
<accession>A0A9P6X854</accession>
<evidence type="ECO:0000256" key="2">
    <source>
        <dbReference type="ARBA" id="ARBA00022723"/>
    </source>
</evidence>
<dbReference type="PANTHER" id="PTHR47338:SF5">
    <property type="entry name" value="ZN(II)2CYS6 TRANSCRIPTION FACTOR (EUROFUNG)"/>
    <property type="match status" value="1"/>
</dbReference>
<dbReference type="GO" id="GO:0005634">
    <property type="term" value="C:nucleus"/>
    <property type="evidence" value="ECO:0007669"/>
    <property type="project" value="UniProtKB-SubCell"/>
</dbReference>
<keyword evidence="5" id="KW-0539">Nucleus</keyword>
<dbReference type="GO" id="GO:0000981">
    <property type="term" value="F:DNA-binding transcription factor activity, RNA polymerase II-specific"/>
    <property type="evidence" value="ECO:0007669"/>
    <property type="project" value="InterPro"/>
</dbReference>
<dbReference type="InterPro" id="IPR007219">
    <property type="entry name" value="XnlR_reg_dom"/>
</dbReference>
<evidence type="ECO:0000256" key="6">
    <source>
        <dbReference type="SAM" id="Coils"/>
    </source>
</evidence>
<dbReference type="Proteomes" id="UP000716291">
    <property type="component" value="Unassembled WGS sequence"/>
</dbReference>
<keyword evidence="4" id="KW-0804">Transcription</keyword>